<dbReference type="SUPFAM" id="SSF102645">
    <property type="entry name" value="CoaB-like"/>
    <property type="match status" value="1"/>
</dbReference>
<dbReference type="GO" id="GO:0004633">
    <property type="term" value="F:phosphopantothenoylcysteine decarboxylase activity"/>
    <property type="evidence" value="ECO:0007669"/>
    <property type="project" value="UniProtKB-UniRule"/>
</dbReference>
<comment type="function">
    <text evidence="3">Catalyzes two sequential steps in the biosynthesis of coenzyme A. In the first step cysteine is conjugated to 4'-phosphopantothenate to form 4-phosphopantothenoylcysteine. In the second step the latter compound is decarboxylated to form 4'-phosphopantotheine.</text>
</comment>
<dbReference type="EMBL" id="SDGY01000001">
    <property type="protein sequence ID" value="TYC46888.1"/>
    <property type="molecule type" value="Genomic_DNA"/>
</dbReference>
<dbReference type="UniPathway" id="UPA00241">
    <property type="reaction ID" value="UER00353"/>
</dbReference>
<dbReference type="EC" id="4.1.1.36" evidence="3"/>
<comment type="pathway">
    <text evidence="3 4">Cofactor biosynthesis; coenzyme A biosynthesis; CoA from (R)-pantothenate: step 2/5.</text>
</comment>
<keyword evidence="3 4" id="KW-0436">Ligase</keyword>
<protein>
    <recommendedName>
        <fullName evidence="3">Coenzyme A biosynthesis bifunctional protein CoaBC</fullName>
    </recommendedName>
    <alternativeName>
        <fullName evidence="3">DNA/pantothenate metabolism flavoprotein</fullName>
    </alternativeName>
    <alternativeName>
        <fullName evidence="3">Phosphopantothenoylcysteine synthetase/decarboxylase</fullName>
        <shortName evidence="3">PPCS-PPCDC</shortName>
    </alternativeName>
    <domain>
        <recommendedName>
            <fullName evidence="3">Phosphopantothenoylcysteine decarboxylase</fullName>
            <shortName evidence="3">PPC decarboxylase</shortName>
            <shortName evidence="3">PPC-DC</shortName>
            <ecNumber evidence="3">4.1.1.36</ecNumber>
        </recommendedName>
        <alternativeName>
            <fullName evidence="3">CoaC</fullName>
        </alternativeName>
    </domain>
    <domain>
        <recommendedName>
            <fullName evidence="3">Phosphopantothenate--cysteine ligase</fullName>
            <ecNumber evidence="3">6.3.2.5</ecNumber>
        </recommendedName>
        <alternativeName>
            <fullName evidence="3">CoaB</fullName>
        </alternativeName>
        <alternativeName>
            <fullName evidence="3">Phosphopantothenoylcysteine synthetase</fullName>
            <shortName evidence="3">PPC synthetase</shortName>
            <shortName evidence="3">PPC-S</shortName>
        </alternativeName>
    </domain>
</protein>
<gene>
    <name evidence="3 7" type="primary">coaBC</name>
    <name evidence="7" type="ORF">ESZ47_01735</name>
</gene>
<dbReference type="GO" id="GO:0010181">
    <property type="term" value="F:FMN binding"/>
    <property type="evidence" value="ECO:0007669"/>
    <property type="project" value="UniProtKB-UniRule"/>
</dbReference>
<organism evidence="7 8">
    <name type="scientific">Leuconostoc litchii</name>
    <dbReference type="NCBI Taxonomy" id="1981069"/>
    <lineage>
        <taxon>Bacteria</taxon>
        <taxon>Bacillati</taxon>
        <taxon>Bacillota</taxon>
        <taxon>Bacilli</taxon>
        <taxon>Lactobacillales</taxon>
        <taxon>Lactobacillaceae</taxon>
        <taxon>Leuconostoc</taxon>
    </lineage>
</organism>
<evidence type="ECO:0000256" key="1">
    <source>
        <dbReference type="ARBA" id="ARBA00022793"/>
    </source>
</evidence>
<dbReference type="Pfam" id="PF04127">
    <property type="entry name" value="DFP"/>
    <property type="match status" value="1"/>
</dbReference>
<keyword evidence="3" id="KW-0511">Multifunctional enzyme</keyword>
<keyword evidence="3 4" id="KW-0285">Flavoprotein</keyword>
<evidence type="ECO:0000259" key="6">
    <source>
        <dbReference type="Pfam" id="PF04127"/>
    </source>
</evidence>
<dbReference type="Gene3D" id="3.40.50.10300">
    <property type="entry name" value="CoaB-like"/>
    <property type="match status" value="1"/>
</dbReference>
<reference evidence="7 8" key="1">
    <citation type="submission" date="2019-01" db="EMBL/GenBank/DDBJ databases">
        <title>Leuconostoc litchii sp. nov., a novel lactic acid bacterium isolated from lychee.</title>
        <authorList>
            <person name="Wang L.-T."/>
        </authorList>
    </citation>
    <scope>NUCLEOTIDE SEQUENCE [LARGE SCALE GENOMIC DNA]</scope>
    <source>
        <strain evidence="7 8">MB7</strain>
    </source>
</reference>
<dbReference type="SUPFAM" id="SSF52507">
    <property type="entry name" value="Homo-oligomeric flavin-containing Cys decarboxylases, HFCD"/>
    <property type="match status" value="1"/>
</dbReference>
<proteinExistence type="inferred from homology"/>
<keyword evidence="1 3" id="KW-0210">Decarboxylase</keyword>
<dbReference type="OrthoDB" id="9802554at2"/>
<dbReference type="InterPro" id="IPR007085">
    <property type="entry name" value="DNA/pantothenate-metab_flavo_C"/>
</dbReference>
<feature type="domain" description="Flavoprotein" evidence="5">
    <location>
        <begin position="8"/>
        <end position="176"/>
    </location>
</feature>
<name>A0A6P2CLG4_9LACO</name>
<comment type="pathway">
    <text evidence="3 4">Cofactor biosynthesis; coenzyme A biosynthesis; CoA from (R)-pantothenate: step 3/5.</text>
</comment>
<dbReference type="InterPro" id="IPR036551">
    <property type="entry name" value="Flavin_trans-like"/>
</dbReference>
<dbReference type="PANTHER" id="PTHR14359">
    <property type="entry name" value="HOMO-OLIGOMERIC FLAVIN CONTAINING CYS DECARBOXYLASE FAMILY"/>
    <property type="match status" value="1"/>
</dbReference>
<dbReference type="NCBIfam" id="TIGR00521">
    <property type="entry name" value="coaBC_dfp"/>
    <property type="match status" value="1"/>
</dbReference>
<accession>A0A6P2CLG4</accession>
<dbReference type="GO" id="GO:0046872">
    <property type="term" value="F:metal ion binding"/>
    <property type="evidence" value="ECO:0007669"/>
    <property type="project" value="UniProtKB-KW"/>
</dbReference>
<evidence type="ECO:0000259" key="5">
    <source>
        <dbReference type="Pfam" id="PF02441"/>
    </source>
</evidence>
<evidence type="ECO:0000256" key="3">
    <source>
        <dbReference type="HAMAP-Rule" id="MF_02225"/>
    </source>
</evidence>
<dbReference type="Pfam" id="PF02441">
    <property type="entry name" value="Flavoprotein"/>
    <property type="match status" value="1"/>
</dbReference>
<feature type="domain" description="DNA/pantothenate metabolism flavoprotein C-terminal" evidence="6">
    <location>
        <begin position="188"/>
        <end position="398"/>
    </location>
</feature>
<evidence type="ECO:0000313" key="8">
    <source>
        <dbReference type="Proteomes" id="UP000442244"/>
    </source>
</evidence>
<dbReference type="PANTHER" id="PTHR14359:SF6">
    <property type="entry name" value="PHOSPHOPANTOTHENOYLCYSTEINE DECARBOXYLASE"/>
    <property type="match status" value="1"/>
</dbReference>
<evidence type="ECO:0000256" key="2">
    <source>
        <dbReference type="ARBA" id="ARBA00023239"/>
    </source>
</evidence>
<evidence type="ECO:0000313" key="7">
    <source>
        <dbReference type="EMBL" id="TYC46888.1"/>
    </source>
</evidence>
<comment type="catalytic activity">
    <reaction evidence="3 4">
        <text>N-[(R)-4-phosphopantothenoyl]-L-cysteine + H(+) = (R)-4'-phosphopantetheine + CO2</text>
        <dbReference type="Rhea" id="RHEA:16793"/>
        <dbReference type="ChEBI" id="CHEBI:15378"/>
        <dbReference type="ChEBI" id="CHEBI:16526"/>
        <dbReference type="ChEBI" id="CHEBI:59458"/>
        <dbReference type="ChEBI" id="CHEBI:61723"/>
        <dbReference type="EC" id="4.1.1.36"/>
    </reaction>
</comment>
<keyword evidence="2 3" id="KW-0456">Lyase</keyword>
<dbReference type="AlphaFoldDB" id="A0A6P2CLG4"/>
<dbReference type="InterPro" id="IPR005252">
    <property type="entry name" value="CoaBC"/>
</dbReference>
<dbReference type="InterPro" id="IPR035929">
    <property type="entry name" value="CoaB-like_sf"/>
</dbReference>
<comment type="similarity">
    <text evidence="3 4">In the C-terminal section; belongs to the PPC synthetase family.</text>
</comment>
<feature type="binding site" evidence="3">
    <location>
        <begin position="307"/>
        <end position="310"/>
    </location>
    <ligand>
        <name>CTP</name>
        <dbReference type="ChEBI" id="CHEBI:37563"/>
    </ligand>
</feature>
<dbReference type="Gene3D" id="3.40.50.1950">
    <property type="entry name" value="Flavin prenyltransferase-like"/>
    <property type="match status" value="1"/>
</dbReference>
<dbReference type="EC" id="6.3.2.5" evidence="3"/>
<feature type="region of interest" description="Phosphopantothenate--cysteine ligase" evidence="3">
    <location>
        <begin position="193"/>
        <end position="401"/>
    </location>
</feature>
<dbReference type="GO" id="GO:0015941">
    <property type="term" value="P:pantothenate catabolic process"/>
    <property type="evidence" value="ECO:0007669"/>
    <property type="project" value="InterPro"/>
</dbReference>
<sequence>MNDFYKNKNILVIVTGGIAAYKAATLVRELIKNEARVRVGMTVTAQEFITSRTFAVLSHHEVLTDLFQANEAEVMHIEWAKWADIIFVVPATANMVGKLAQGIIDDAVTSTIIASSAEKVIAPAMNDVMLNAPAMIRNLHTLKSDDWLVIEPDIGFLAEGYDAQGRLPEPLEIINQAAIRLQARIGRLAGRKIVITAGGTREALDPVRYLTNRSSGKMGFALAQAAVELGADVVLVTTNSRYKIYGVREVLVSSTRDMHAAVLHEFDNADVFIGAAAVSDYRPVEAAKDKIKKKSGENLTIKLMQNPDILAEVGRHKTMKQLVVGFAAETQNVLEYARKKLIQKNADMLVANDVSTTNSGFDSENNRVTILSRDEDPEIISLSPKIAIARSIMDKIAKKLA</sequence>
<dbReference type="RefSeq" id="WP_148604202.1">
    <property type="nucleotide sequence ID" value="NZ_BSUV01000001.1"/>
</dbReference>
<comment type="cofactor">
    <cofactor evidence="3">
        <name>FMN</name>
        <dbReference type="ChEBI" id="CHEBI:58210"/>
    </cofactor>
    <text evidence="3">Binds 1 FMN per subunit.</text>
</comment>
<feature type="binding site" evidence="3">
    <location>
        <position position="280"/>
    </location>
    <ligand>
        <name>CTP</name>
        <dbReference type="ChEBI" id="CHEBI:37563"/>
    </ligand>
</feature>
<dbReference type="GO" id="GO:0004632">
    <property type="term" value="F:phosphopantothenate--cysteine ligase activity"/>
    <property type="evidence" value="ECO:0007669"/>
    <property type="project" value="UniProtKB-UniRule"/>
</dbReference>
<comment type="catalytic activity">
    <reaction evidence="3 4">
        <text>(R)-4'-phosphopantothenate + L-cysteine + CTP = N-[(R)-4-phosphopantothenoyl]-L-cysteine + CMP + diphosphate + H(+)</text>
        <dbReference type="Rhea" id="RHEA:19397"/>
        <dbReference type="ChEBI" id="CHEBI:10986"/>
        <dbReference type="ChEBI" id="CHEBI:15378"/>
        <dbReference type="ChEBI" id="CHEBI:33019"/>
        <dbReference type="ChEBI" id="CHEBI:35235"/>
        <dbReference type="ChEBI" id="CHEBI:37563"/>
        <dbReference type="ChEBI" id="CHEBI:59458"/>
        <dbReference type="ChEBI" id="CHEBI:60377"/>
        <dbReference type="EC" id="6.3.2.5"/>
    </reaction>
</comment>
<feature type="binding site" evidence="3">
    <location>
        <position position="326"/>
    </location>
    <ligand>
        <name>CTP</name>
        <dbReference type="ChEBI" id="CHEBI:37563"/>
    </ligand>
</feature>
<dbReference type="HAMAP" id="MF_02225">
    <property type="entry name" value="CoaBC"/>
    <property type="match status" value="1"/>
</dbReference>
<keyword evidence="8" id="KW-1185">Reference proteome</keyword>
<feature type="binding site" evidence="3">
    <location>
        <position position="290"/>
    </location>
    <ligand>
        <name>CTP</name>
        <dbReference type="ChEBI" id="CHEBI:37563"/>
    </ligand>
</feature>
<dbReference type="Proteomes" id="UP000442244">
    <property type="component" value="Unassembled WGS sequence"/>
</dbReference>
<dbReference type="GO" id="GO:0071513">
    <property type="term" value="C:phosphopantothenoylcysteine decarboxylase complex"/>
    <property type="evidence" value="ECO:0007669"/>
    <property type="project" value="TreeGrafter"/>
</dbReference>
<comment type="cofactor">
    <cofactor evidence="3">
        <name>Mg(2+)</name>
        <dbReference type="ChEBI" id="CHEBI:18420"/>
    </cofactor>
</comment>
<comment type="similarity">
    <text evidence="3 4">In the N-terminal section; belongs to the HFCD (homo-oligomeric flavin containing Cys decarboxylase) superfamily.</text>
</comment>
<comment type="caution">
    <text evidence="7">The sequence shown here is derived from an EMBL/GenBank/DDBJ whole genome shotgun (WGS) entry which is preliminary data.</text>
</comment>
<feature type="binding site" evidence="3">
    <location>
        <position position="344"/>
    </location>
    <ligand>
        <name>CTP</name>
        <dbReference type="ChEBI" id="CHEBI:37563"/>
    </ligand>
</feature>
<keyword evidence="3 4" id="KW-0288">FMN</keyword>
<dbReference type="GO" id="GO:0015937">
    <property type="term" value="P:coenzyme A biosynthetic process"/>
    <property type="evidence" value="ECO:0007669"/>
    <property type="project" value="UniProtKB-UniRule"/>
</dbReference>
<keyword evidence="3" id="KW-0460">Magnesium</keyword>
<dbReference type="InterPro" id="IPR003382">
    <property type="entry name" value="Flavoprotein"/>
</dbReference>
<evidence type="ECO:0000256" key="4">
    <source>
        <dbReference type="RuleBase" id="RU364078"/>
    </source>
</evidence>
<comment type="caution">
    <text evidence="3">Lacks conserved residue(s) required for the propagation of feature annotation.</text>
</comment>
<feature type="region of interest" description="Phosphopantothenoylcysteine decarboxylase" evidence="3">
    <location>
        <begin position="1"/>
        <end position="192"/>
    </location>
</feature>
<comment type="function">
    <text evidence="4">Catalyzes two steps in the biosynthesis of coenzyme A. In the first step cysteine is conjugated to 4'-phosphopantothenate to form 4-phosphopantothenoylcysteine, in the latter compound is decarboxylated to form 4'-phosphopantotheine.</text>
</comment>
<keyword evidence="3" id="KW-0479">Metal-binding</keyword>
<feature type="binding site" evidence="3">
    <location>
        <position position="340"/>
    </location>
    <ligand>
        <name>CTP</name>
        <dbReference type="ChEBI" id="CHEBI:37563"/>
    </ligand>
</feature>